<organism evidence="2">
    <name type="scientific">Caenorhabditis remanei</name>
    <name type="common">Caenorhabditis vulgaris</name>
    <dbReference type="NCBI Taxonomy" id="31234"/>
    <lineage>
        <taxon>Eukaryota</taxon>
        <taxon>Metazoa</taxon>
        <taxon>Ecdysozoa</taxon>
        <taxon>Nematoda</taxon>
        <taxon>Chromadorea</taxon>
        <taxon>Rhabditida</taxon>
        <taxon>Rhabditina</taxon>
        <taxon>Rhabditomorpha</taxon>
        <taxon>Rhabditoidea</taxon>
        <taxon>Rhabditidae</taxon>
        <taxon>Peloderinae</taxon>
        <taxon>Caenorhabditis</taxon>
    </lineage>
</organism>
<reference evidence="1" key="1">
    <citation type="submission" date="2007-07" db="EMBL/GenBank/DDBJ databases">
        <title>PCAP assembly of the Caenorhabditis remanei genome.</title>
        <authorList>
            <consortium name="The Caenorhabditis remanei Sequencing Consortium"/>
            <person name="Wilson R.K."/>
        </authorList>
    </citation>
    <scope>NUCLEOTIDE SEQUENCE [LARGE SCALE GENOMIC DNA]</scope>
    <source>
        <strain evidence="1">PB4641</strain>
    </source>
</reference>
<dbReference type="FunCoup" id="E3M984">
    <property type="interactions" value="1608"/>
</dbReference>
<gene>
    <name evidence="1" type="ORF">CRE_14500</name>
</gene>
<sequence length="306" mass="35280">MENQEVLRSKPLSYEASKAVLKSLSLETREVIKRRIPALRTINSRLPYVLENVVIRSETFETNGRRWIIELAWAEGFYNPKGIIKMQDRHVADPRRNLVTVFQGDSRNKAQYSVNKSSEEVNEQLFDEYIRDGTVVSGSLCFCGIPEFLKGRREDLKMKVTNLELTTKKTEDYEPFVRFIDLDVLENVKLVSAENSLAILDNTEDWITTGREIGTRFSWAQIRFEDVANILEQLKTQLGAVEAGSNLEYYFSSKTIYGNSTTLKMGEDRELVMFCERLENQSERLSFCLYTFEMEVVMSTTAGHDV</sequence>
<proteinExistence type="predicted"/>
<name>E3M984_CAERE</name>
<dbReference type="InParanoid" id="E3M984"/>
<dbReference type="EMBL" id="DS268430">
    <property type="protein sequence ID" value="EFO96246.1"/>
    <property type="molecule type" value="Genomic_DNA"/>
</dbReference>
<dbReference type="Proteomes" id="UP000008281">
    <property type="component" value="Unassembled WGS sequence"/>
</dbReference>
<protein>
    <recommendedName>
        <fullName evidence="3">DUF38 domain-containing protein</fullName>
    </recommendedName>
</protein>
<keyword evidence="2" id="KW-1185">Reference proteome</keyword>
<accession>E3M984</accession>
<evidence type="ECO:0000313" key="1">
    <source>
        <dbReference type="EMBL" id="EFO96246.1"/>
    </source>
</evidence>
<evidence type="ECO:0000313" key="2">
    <source>
        <dbReference type="Proteomes" id="UP000008281"/>
    </source>
</evidence>
<dbReference type="InterPro" id="IPR021942">
    <property type="entry name" value="DUF3557"/>
</dbReference>
<dbReference type="PANTHER" id="PTHR31379:SF3">
    <property type="entry name" value="F-BOX C PROTEIN-RELATED"/>
    <property type="match status" value="1"/>
</dbReference>
<dbReference type="PANTHER" id="PTHR31379">
    <property type="entry name" value="F-BOX C PROTEIN-RELATED-RELATED"/>
    <property type="match status" value="1"/>
</dbReference>
<dbReference type="AlphaFoldDB" id="E3M984"/>
<dbReference type="eggNOG" id="ENOG502TJX4">
    <property type="taxonomic scope" value="Eukaryota"/>
</dbReference>
<evidence type="ECO:0008006" key="3">
    <source>
        <dbReference type="Google" id="ProtNLM"/>
    </source>
</evidence>
<dbReference type="HOGENOM" id="CLU_070168_0_0_1"/>